<evidence type="ECO:0000313" key="2">
    <source>
        <dbReference type="Proteomes" id="UP001335325"/>
    </source>
</evidence>
<protein>
    <submittedName>
        <fullName evidence="1">Uncharacterized protein</fullName>
    </submittedName>
</protein>
<dbReference type="EMBL" id="CP109134">
    <property type="protein sequence ID" value="WSD09351.1"/>
    <property type="molecule type" value="Genomic_DNA"/>
</dbReference>
<sequence length="55" mass="6327">MQDGSAIRAEEAGEWLRRVMKDEPERRSELIIRSDGAMDVTSRERLLEILFGPLP</sequence>
<keyword evidence="2" id="KW-1185">Reference proteome</keyword>
<evidence type="ECO:0000313" key="1">
    <source>
        <dbReference type="EMBL" id="WSD09351.1"/>
    </source>
</evidence>
<dbReference type="GeneID" id="91546660"/>
<name>A0ABZ1GVX3_9ACTN</name>
<dbReference type="RefSeq" id="WP_326755124.1">
    <property type="nucleotide sequence ID" value="NZ_CP109134.1"/>
</dbReference>
<dbReference type="Proteomes" id="UP001335325">
    <property type="component" value="Chromosome"/>
</dbReference>
<organism evidence="1 2">
    <name type="scientific">Streptomyces hirsutus</name>
    <dbReference type="NCBI Taxonomy" id="35620"/>
    <lineage>
        <taxon>Bacteria</taxon>
        <taxon>Bacillati</taxon>
        <taxon>Actinomycetota</taxon>
        <taxon>Actinomycetes</taxon>
        <taxon>Kitasatosporales</taxon>
        <taxon>Streptomycetaceae</taxon>
        <taxon>Streptomyces</taxon>
    </lineage>
</organism>
<accession>A0ABZ1GVX3</accession>
<gene>
    <name evidence="1" type="ORF">OIE73_28820</name>
</gene>
<reference evidence="1 2" key="1">
    <citation type="submission" date="2022-10" db="EMBL/GenBank/DDBJ databases">
        <title>The complete genomes of actinobacterial strains from the NBC collection.</title>
        <authorList>
            <person name="Joergensen T.S."/>
            <person name="Alvarez Arevalo M."/>
            <person name="Sterndorff E.B."/>
            <person name="Faurdal D."/>
            <person name="Vuksanovic O."/>
            <person name="Mourched A.-S."/>
            <person name="Charusanti P."/>
            <person name="Shaw S."/>
            <person name="Blin K."/>
            <person name="Weber T."/>
        </authorList>
    </citation>
    <scope>NUCLEOTIDE SEQUENCE [LARGE SCALE GENOMIC DNA]</scope>
    <source>
        <strain evidence="1 2">NBC 01753</strain>
    </source>
</reference>
<proteinExistence type="predicted"/>